<reference evidence="2 3" key="1">
    <citation type="submission" date="2018-11" db="EMBL/GenBank/DDBJ databases">
        <title>Sequencing the genomes of 1000 actinobacteria strains.</title>
        <authorList>
            <person name="Klenk H.-P."/>
        </authorList>
    </citation>
    <scope>NUCLEOTIDE SEQUENCE [LARGE SCALE GENOMIC DNA]</scope>
    <source>
        <strain evidence="2 3">DSM 44231</strain>
    </source>
</reference>
<dbReference type="EMBL" id="RJKM01000001">
    <property type="protein sequence ID" value="ROP41593.1"/>
    <property type="molecule type" value="Genomic_DNA"/>
</dbReference>
<dbReference type="Pfam" id="PF19956">
    <property type="entry name" value="EAD2"/>
    <property type="match status" value="1"/>
</dbReference>
<evidence type="ECO:0000259" key="1">
    <source>
        <dbReference type="Pfam" id="PF19956"/>
    </source>
</evidence>
<name>A0A3N1HGF4_9PSEU</name>
<evidence type="ECO:0000313" key="3">
    <source>
        <dbReference type="Proteomes" id="UP000268727"/>
    </source>
</evidence>
<comment type="caution">
    <text evidence="2">The sequence shown here is derived from an EMBL/GenBank/DDBJ whole genome shotgun (WGS) entry which is preliminary data.</text>
</comment>
<evidence type="ECO:0000313" key="2">
    <source>
        <dbReference type="EMBL" id="ROP41593.1"/>
    </source>
</evidence>
<dbReference type="RefSeq" id="WP_123746675.1">
    <property type="nucleotide sequence ID" value="NZ_RJKM01000001.1"/>
</dbReference>
<sequence>MAPGHAVVAIATDAAADLDRGRRLLAAVLDGPARAAPGHHDVLFTRPPSARFAVRLTEAVHRHNDSSASPLRLRLAMAHGEVSTALAVLGSAALRSAHAATTRPVTIAVTDGYARAHPLTDHDRHRLVRVPDVPEPVWLLDARVPDAEALFHALMALPSMRREDSRRLVLDLLPPAITALVPHHPTDALHVSGLLLACLDHEGGLNALRHALHVVEGEDSTPMVRIDTLLRNE</sequence>
<accession>A0A3N1HGF4</accession>
<keyword evidence="3" id="KW-1185">Reference proteome</keyword>
<dbReference type="OrthoDB" id="3688802at2"/>
<dbReference type="AlphaFoldDB" id="A0A3N1HGF4"/>
<dbReference type="Proteomes" id="UP000268727">
    <property type="component" value="Unassembled WGS sequence"/>
</dbReference>
<gene>
    <name evidence="2" type="ORF">EDD40_7029</name>
</gene>
<dbReference type="InterPro" id="IPR045431">
    <property type="entry name" value="EAD2"/>
</dbReference>
<feature type="domain" description="Effector-associated" evidence="1">
    <location>
        <begin position="152"/>
        <end position="230"/>
    </location>
</feature>
<proteinExistence type="predicted"/>
<organism evidence="2 3">
    <name type="scientific">Saccharothrix texasensis</name>
    <dbReference type="NCBI Taxonomy" id="103734"/>
    <lineage>
        <taxon>Bacteria</taxon>
        <taxon>Bacillati</taxon>
        <taxon>Actinomycetota</taxon>
        <taxon>Actinomycetes</taxon>
        <taxon>Pseudonocardiales</taxon>
        <taxon>Pseudonocardiaceae</taxon>
        <taxon>Saccharothrix</taxon>
    </lineage>
</organism>
<protein>
    <recommendedName>
        <fullName evidence="1">Effector-associated domain-containing protein</fullName>
    </recommendedName>
</protein>